<name>A0ABQ9WKK1_9EUKA</name>
<dbReference type="InterPro" id="IPR029052">
    <property type="entry name" value="Metallo-depent_PP-like"/>
</dbReference>
<dbReference type="SUPFAM" id="SSF56300">
    <property type="entry name" value="Metallo-dependent phosphatases"/>
    <property type="match status" value="1"/>
</dbReference>
<feature type="region of interest" description="Disordered" evidence="1">
    <location>
        <begin position="178"/>
        <end position="204"/>
    </location>
</feature>
<reference evidence="2 3" key="1">
    <citation type="journal article" date="2022" name="bioRxiv">
        <title>Genomics of Preaxostyla Flagellates Illuminates Evolutionary Transitions and the Path Towards Mitochondrial Loss.</title>
        <authorList>
            <person name="Novak L.V.F."/>
            <person name="Treitli S.C."/>
            <person name="Pyrih J."/>
            <person name="Halakuc P."/>
            <person name="Pipaliya S.V."/>
            <person name="Vacek V."/>
            <person name="Brzon O."/>
            <person name="Soukal P."/>
            <person name="Eme L."/>
            <person name="Dacks J.B."/>
            <person name="Karnkowska A."/>
            <person name="Elias M."/>
            <person name="Hampl V."/>
        </authorList>
    </citation>
    <scope>NUCLEOTIDE SEQUENCE [LARGE SCALE GENOMIC DNA]</scope>
    <source>
        <strain evidence="2">NAU3</strain>
        <tissue evidence="2">Gut</tissue>
    </source>
</reference>
<evidence type="ECO:0000256" key="1">
    <source>
        <dbReference type="SAM" id="MobiDB-lite"/>
    </source>
</evidence>
<comment type="caution">
    <text evidence="2">The sequence shown here is derived from an EMBL/GenBank/DDBJ whole genome shotgun (WGS) entry which is preliminary data.</text>
</comment>
<gene>
    <name evidence="2" type="ORF">BLNAU_25079</name>
</gene>
<dbReference type="Gene3D" id="3.60.21.10">
    <property type="match status" value="1"/>
</dbReference>
<evidence type="ECO:0008006" key="4">
    <source>
        <dbReference type="Google" id="ProtNLM"/>
    </source>
</evidence>
<sequence>MAGFTVTDTNQILTLMPEISYNFIYHRKKNKASNEIVLAFDTGDMIEGIEIFNIMKDIPYDGLVNGNHDIKYDKSVDLIVKTFQPAHAGKYGNLLYVPTGKKLGNNFRTISLGEGNGKILVLGFTYNIANVQKKVKVTGVAAFLNQEWFGRAMASKDTRAIVVLCHINTDHTHRQYQENSSCKETKNTNYLPDRPFTSGTNPET</sequence>
<accession>A0ABQ9WKK1</accession>
<dbReference type="EMBL" id="JARBJD010000772">
    <property type="protein sequence ID" value="KAK2940011.1"/>
    <property type="molecule type" value="Genomic_DNA"/>
</dbReference>
<proteinExistence type="predicted"/>
<organism evidence="2 3">
    <name type="scientific">Blattamonas nauphoetae</name>
    <dbReference type="NCBI Taxonomy" id="2049346"/>
    <lineage>
        <taxon>Eukaryota</taxon>
        <taxon>Metamonada</taxon>
        <taxon>Preaxostyla</taxon>
        <taxon>Oxymonadida</taxon>
        <taxon>Blattamonas</taxon>
    </lineage>
</organism>
<evidence type="ECO:0000313" key="2">
    <source>
        <dbReference type="EMBL" id="KAK2940011.1"/>
    </source>
</evidence>
<evidence type="ECO:0000313" key="3">
    <source>
        <dbReference type="Proteomes" id="UP001281761"/>
    </source>
</evidence>
<protein>
    <recommendedName>
        <fullName evidence="4">Calcineurin-like phosphoesterase domain-containing protein</fullName>
    </recommendedName>
</protein>
<keyword evidence="3" id="KW-1185">Reference proteome</keyword>
<dbReference type="Proteomes" id="UP001281761">
    <property type="component" value="Unassembled WGS sequence"/>
</dbReference>